<organism evidence="2 3">
    <name type="scientific">Sphingobacterium corticibacterium</name>
    <dbReference type="NCBI Taxonomy" id="2484746"/>
    <lineage>
        <taxon>Bacteria</taxon>
        <taxon>Pseudomonadati</taxon>
        <taxon>Bacteroidota</taxon>
        <taxon>Sphingobacteriia</taxon>
        <taxon>Sphingobacteriales</taxon>
        <taxon>Sphingobacteriaceae</taxon>
        <taxon>Sphingobacterium</taxon>
    </lineage>
</organism>
<evidence type="ECO:0000313" key="2">
    <source>
        <dbReference type="EMBL" id="RZF59561.1"/>
    </source>
</evidence>
<dbReference type="PANTHER" id="PTHR43685">
    <property type="entry name" value="GLYCOSYLTRANSFERASE"/>
    <property type="match status" value="1"/>
</dbReference>
<evidence type="ECO:0000313" key="3">
    <source>
        <dbReference type="Proteomes" id="UP000292855"/>
    </source>
</evidence>
<dbReference type="Gene3D" id="3.90.550.10">
    <property type="entry name" value="Spore Coat Polysaccharide Biosynthesis Protein SpsA, Chain A"/>
    <property type="match status" value="1"/>
</dbReference>
<proteinExistence type="predicted"/>
<dbReference type="SUPFAM" id="SSF53448">
    <property type="entry name" value="Nucleotide-diphospho-sugar transferases"/>
    <property type="match status" value="1"/>
</dbReference>
<dbReference type="Pfam" id="PF00535">
    <property type="entry name" value="Glycos_transf_2"/>
    <property type="match status" value="1"/>
</dbReference>
<dbReference type="PANTHER" id="PTHR43685:SF2">
    <property type="entry name" value="GLYCOSYLTRANSFERASE 2-LIKE DOMAIN-CONTAINING PROTEIN"/>
    <property type="match status" value="1"/>
</dbReference>
<feature type="domain" description="Glycosyltransferase 2-like" evidence="1">
    <location>
        <begin position="12"/>
        <end position="124"/>
    </location>
</feature>
<dbReference type="EMBL" id="SGIT01000002">
    <property type="protein sequence ID" value="RZF59561.1"/>
    <property type="molecule type" value="Genomic_DNA"/>
</dbReference>
<dbReference type="InterPro" id="IPR001173">
    <property type="entry name" value="Glyco_trans_2-like"/>
</dbReference>
<dbReference type="OrthoDB" id="6638511at2"/>
<keyword evidence="3" id="KW-1185">Reference proteome</keyword>
<evidence type="ECO:0000259" key="1">
    <source>
        <dbReference type="Pfam" id="PF00535"/>
    </source>
</evidence>
<protein>
    <submittedName>
        <fullName evidence="2">Glycosyltransferase</fullName>
    </submittedName>
</protein>
<dbReference type="Proteomes" id="UP000292855">
    <property type="component" value="Unassembled WGS sequence"/>
</dbReference>
<dbReference type="InterPro" id="IPR050834">
    <property type="entry name" value="Glycosyltransf_2"/>
</dbReference>
<sequence length="291" mass="34106">MMLNYMSKPLVSVIIPCFNVGKTIQETLESVIKQTYPSFEVIVVIDGATDNTADIVKNIASQQSNIIVCEQENKGSSSARNTGFLQSSGEYIVFLDGDDLFAPTYLEACYSKFAENPEVGLVYTNTILFEAENGLLDIPDYSPNEILIDNSIPATALIRRDIFQAVGMCDTSLPYAEDWELWIRYTRYNENVVKIEEPLFYYRRRHSKDSKTDLNKINNISEQAQLYIYKKHYTLYQKEGLSVNELFKIRNEVFYLRKKVRKYETRYYGIWYRKLFYRLFKPNFYKSIFDR</sequence>
<name>A0A4Q6XI08_9SPHI</name>
<comment type="caution">
    <text evidence="2">The sequence shown here is derived from an EMBL/GenBank/DDBJ whole genome shotgun (WGS) entry which is preliminary data.</text>
</comment>
<dbReference type="AlphaFoldDB" id="A0A4Q6XI08"/>
<keyword evidence="2" id="KW-0808">Transferase</keyword>
<dbReference type="InterPro" id="IPR029044">
    <property type="entry name" value="Nucleotide-diphossugar_trans"/>
</dbReference>
<accession>A0A4Q6XI08</accession>
<dbReference type="GO" id="GO:0016740">
    <property type="term" value="F:transferase activity"/>
    <property type="evidence" value="ECO:0007669"/>
    <property type="project" value="UniProtKB-KW"/>
</dbReference>
<reference evidence="2 3" key="1">
    <citation type="submission" date="2019-02" db="EMBL/GenBank/DDBJ databases">
        <authorList>
            <person name="Li Y."/>
        </authorList>
    </citation>
    <scope>NUCLEOTIDE SEQUENCE [LARGE SCALE GENOMIC DNA]</scope>
    <source>
        <strain evidence="2 3">30C10-4-7</strain>
    </source>
</reference>
<gene>
    <name evidence="2" type="ORF">EWE74_10385</name>
</gene>